<proteinExistence type="predicted"/>
<evidence type="ECO:0000313" key="3">
    <source>
        <dbReference type="Proteomes" id="UP000179284"/>
    </source>
</evidence>
<feature type="transmembrane region" description="Helical" evidence="1">
    <location>
        <begin position="94"/>
        <end position="118"/>
    </location>
</feature>
<dbReference type="Proteomes" id="UP000179284">
    <property type="component" value="Chromosome I"/>
</dbReference>
<accession>A0A1D9NYA8</accession>
<dbReference type="RefSeq" id="WP_026519420.1">
    <property type="nucleotide sequence ID" value="NZ_CP017831.1"/>
</dbReference>
<keyword evidence="3" id="KW-1185">Reference proteome</keyword>
<organism evidence="2 3">
    <name type="scientific">Butyrivibrio hungatei</name>
    <dbReference type="NCBI Taxonomy" id="185008"/>
    <lineage>
        <taxon>Bacteria</taxon>
        <taxon>Bacillati</taxon>
        <taxon>Bacillota</taxon>
        <taxon>Clostridia</taxon>
        <taxon>Lachnospirales</taxon>
        <taxon>Lachnospiraceae</taxon>
        <taxon>Butyrivibrio</taxon>
    </lineage>
</organism>
<reference evidence="3" key="1">
    <citation type="submission" date="2016-10" db="EMBL/GenBank/DDBJ databases">
        <title>The complete genome sequence of the rumen bacterium Butyrivibrio hungatei MB2003.</title>
        <authorList>
            <person name="Palevich N."/>
            <person name="Kelly W.J."/>
            <person name="Leahy S.C."/>
            <person name="Altermann E."/>
            <person name="Rakonjac J."/>
            <person name="Attwood G.T."/>
        </authorList>
    </citation>
    <scope>NUCLEOTIDE SEQUENCE [LARGE SCALE GENOMIC DNA]</scope>
    <source>
        <strain evidence="3">MB2003</strain>
    </source>
</reference>
<feature type="transmembrane region" description="Helical" evidence="1">
    <location>
        <begin position="6"/>
        <end position="25"/>
    </location>
</feature>
<dbReference type="KEGG" id="bhu:bhn_I0254"/>
<keyword evidence="1" id="KW-0472">Membrane</keyword>
<feature type="transmembrane region" description="Helical" evidence="1">
    <location>
        <begin position="69"/>
        <end position="88"/>
    </location>
</feature>
<keyword evidence="1" id="KW-0812">Transmembrane</keyword>
<feature type="transmembrane region" description="Helical" evidence="1">
    <location>
        <begin position="139"/>
        <end position="164"/>
    </location>
</feature>
<keyword evidence="1" id="KW-1133">Transmembrane helix</keyword>
<dbReference type="AlphaFoldDB" id="A0A1D9NYA8"/>
<evidence type="ECO:0000313" key="2">
    <source>
        <dbReference type="EMBL" id="AOZ95289.1"/>
    </source>
</evidence>
<evidence type="ECO:0000256" key="1">
    <source>
        <dbReference type="SAM" id="Phobius"/>
    </source>
</evidence>
<name>A0A1D9NYA8_9FIRM</name>
<gene>
    <name evidence="2" type="ORF">bhn_I0254</name>
</gene>
<dbReference type="OrthoDB" id="3192072at2"/>
<sequence length="168" mass="19166">MVWYVLVIEAIVFAVLFTTILFVSFHGEKMYSPACIHNYPPDIQEEYFKTHERVDVSYKSKKVVLAKSCGIIMFTVILTICAKFAGAVTFWQGFAIAFGLMVWIGAYDTLFLDWVLFANMKMFRLEGTEHMDKAYHQKWFHLKGAIFPGLLFALIPAAIVGLFISLMG</sequence>
<protein>
    <submittedName>
        <fullName evidence="2">Uncharacterized protein</fullName>
    </submittedName>
</protein>
<dbReference type="EMBL" id="CP017831">
    <property type="protein sequence ID" value="AOZ95289.1"/>
    <property type="molecule type" value="Genomic_DNA"/>
</dbReference>